<evidence type="ECO:0000256" key="2">
    <source>
        <dbReference type="ARBA" id="ARBA00023136"/>
    </source>
</evidence>
<dbReference type="STRING" id="1379910.TH63_06865"/>
<dbReference type="Pfam" id="PF14905">
    <property type="entry name" value="OMP_b-brl_3"/>
    <property type="match status" value="1"/>
</dbReference>
<keyword evidence="6" id="KW-0675">Receptor</keyword>
<dbReference type="EMBL" id="CP010777">
    <property type="protein sequence ID" value="AKQ45421.1"/>
    <property type="molecule type" value="Genomic_DNA"/>
</dbReference>
<dbReference type="SUPFAM" id="SSF49464">
    <property type="entry name" value="Carboxypeptidase regulatory domain-like"/>
    <property type="match status" value="1"/>
</dbReference>
<keyword evidence="2" id="KW-0472">Membrane</keyword>
<protein>
    <submittedName>
        <fullName evidence="6">TonB-dependent receptor</fullName>
    </submittedName>
</protein>
<evidence type="ECO:0000256" key="4">
    <source>
        <dbReference type="SAM" id="SignalP"/>
    </source>
</evidence>
<dbReference type="PANTHER" id="PTHR40980:SF4">
    <property type="entry name" value="TONB-DEPENDENT RECEPTOR-LIKE BETA-BARREL DOMAIN-CONTAINING PROTEIN"/>
    <property type="match status" value="1"/>
</dbReference>
<keyword evidence="7" id="KW-1185">Reference proteome</keyword>
<keyword evidence="3" id="KW-0998">Cell outer membrane</keyword>
<feature type="chain" id="PRO_5005211464" evidence="4">
    <location>
        <begin position="23"/>
        <end position="812"/>
    </location>
</feature>
<organism evidence="6 7">
    <name type="scientific">Rufibacter radiotolerans</name>
    <dbReference type="NCBI Taxonomy" id="1379910"/>
    <lineage>
        <taxon>Bacteria</taxon>
        <taxon>Pseudomonadati</taxon>
        <taxon>Bacteroidota</taxon>
        <taxon>Cytophagia</taxon>
        <taxon>Cytophagales</taxon>
        <taxon>Hymenobacteraceae</taxon>
        <taxon>Rufibacter</taxon>
    </lineage>
</organism>
<dbReference type="Proteomes" id="UP000036458">
    <property type="component" value="Chromosome"/>
</dbReference>
<dbReference type="OrthoDB" id="905812at2"/>
<dbReference type="InterPro" id="IPR008969">
    <property type="entry name" value="CarboxyPept-like_regulatory"/>
</dbReference>
<dbReference type="RefSeq" id="WP_048920297.1">
    <property type="nucleotide sequence ID" value="NZ_CP010777.1"/>
</dbReference>
<feature type="signal peptide" evidence="4">
    <location>
        <begin position="1"/>
        <end position="22"/>
    </location>
</feature>
<comment type="subcellular location">
    <subcellularLocation>
        <location evidence="1">Cell outer membrane</location>
    </subcellularLocation>
</comment>
<evidence type="ECO:0000256" key="3">
    <source>
        <dbReference type="ARBA" id="ARBA00023237"/>
    </source>
</evidence>
<gene>
    <name evidence="6" type="ORF">TH63_06865</name>
</gene>
<keyword evidence="4" id="KW-0732">Signal</keyword>
<dbReference type="Gene3D" id="2.40.170.20">
    <property type="entry name" value="TonB-dependent receptor, beta-barrel domain"/>
    <property type="match status" value="1"/>
</dbReference>
<feature type="domain" description="Outer membrane protein beta-barrel" evidence="5">
    <location>
        <begin position="383"/>
        <end position="786"/>
    </location>
</feature>
<evidence type="ECO:0000313" key="7">
    <source>
        <dbReference type="Proteomes" id="UP000036458"/>
    </source>
</evidence>
<dbReference type="SUPFAM" id="SSF56935">
    <property type="entry name" value="Porins"/>
    <property type="match status" value="1"/>
</dbReference>
<proteinExistence type="predicted"/>
<dbReference type="Pfam" id="PF13620">
    <property type="entry name" value="CarboxypepD_reg"/>
    <property type="match status" value="1"/>
</dbReference>
<dbReference type="Gene3D" id="2.60.40.1120">
    <property type="entry name" value="Carboxypeptidase-like, regulatory domain"/>
    <property type="match status" value="1"/>
</dbReference>
<reference evidence="6 7" key="1">
    <citation type="submission" date="2015-01" db="EMBL/GenBank/DDBJ databases">
        <title>Rufibacter sp./DG31D/ whole genome sequencing.</title>
        <authorList>
            <person name="Kim M.K."/>
            <person name="Srinivasan S."/>
            <person name="Lee J.-J."/>
        </authorList>
    </citation>
    <scope>NUCLEOTIDE SEQUENCE [LARGE SCALE GENOMIC DNA]</scope>
    <source>
        <strain evidence="6 7">DG31D</strain>
    </source>
</reference>
<dbReference type="InterPro" id="IPR036942">
    <property type="entry name" value="Beta-barrel_TonB_sf"/>
</dbReference>
<accession>A0A0H4W4S0</accession>
<evidence type="ECO:0000259" key="5">
    <source>
        <dbReference type="Pfam" id="PF14905"/>
    </source>
</evidence>
<evidence type="ECO:0000256" key="1">
    <source>
        <dbReference type="ARBA" id="ARBA00004442"/>
    </source>
</evidence>
<evidence type="ECO:0000313" key="6">
    <source>
        <dbReference type="EMBL" id="AKQ45421.1"/>
    </source>
</evidence>
<sequence>MKKLLRFLLSTLLCLTTLLSQAQSTSALTGIIKDEKGESLSYGTVTLVNETDGSIANGAGVEVNGTFKMPTPAQGTYRLKISAMGYAEVTTSPFTVSGAGFSKDFGTVTLKTDATQLQEVTVEAMRPTIVNHPDKMVVSVEGTAMAAGSTALEVLAKSPGVWVDQDGNIQLNGKAGVKVMIDGKLSYLSGKQLQTMLQSMPAENLKDLEIINNPSAKYDAEGNAGIININLKKNTQAGMNGNVYSGYQYNGEHGYSAGANLNYKTGQWNSSANLDMGRWINLRTNTMDRLFNTQEGSTRFAQSGRETGIRTTPSLRLATDYDLNDKHSLGASAKINAQDWDNLYTTHTRLFKPVSAEDENITARNTIDGKYLNATLNGHYIYKLDTLGSTFSTDLDYVRIKDDDQARFTNTYAYPNNGQPTKDEFLGSKNPTQYFIYAAKADFTRKFLNKSKLEAGLKASYVKSDNELQFFSLEGNRQINDPARSNHFIYKENIYAGYLNYSLNLGTKWSVQAGLRAEQTHSKGYSVTLDKTTPRDYLDFFPSLFVQQKVSDNYQLTYNYSRRVNRPNYGSLNPFIFYLDPLTWAQGNPYLRPMYANSFQVTQTWKSAYILTLGYSKTTDFIGEIPVQKNEDNTTVFGPRNVDDFYSYFSTLVAPVKVSNKWDINNTVNAGYQKFSILLNEVRQENTQFYYSLNSNHNIQLPKKIKLELNAGFQSPKAYGLYIIEQNWWLDAGLKRSFLKDQLETSLSVTDIFRTRKVVGSANLGENINAFDQYFGAQSVKINFRYRFNKGENFEMKRRNTSLEEMNRAGGN</sequence>
<dbReference type="PANTHER" id="PTHR40980">
    <property type="entry name" value="PLUG DOMAIN-CONTAINING PROTEIN"/>
    <property type="match status" value="1"/>
</dbReference>
<dbReference type="AlphaFoldDB" id="A0A0H4W4S0"/>
<dbReference type="GO" id="GO:0009279">
    <property type="term" value="C:cell outer membrane"/>
    <property type="evidence" value="ECO:0007669"/>
    <property type="project" value="UniProtKB-SubCell"/>
</dbReference>
<name>A0A0H4W4S0_9BACT</name>
<dbReference type="PATRIC" id="fig|1379910.4.peg.1500"/>
<dbReference type="KEGG" id="ruf:TH63_06865"/>
<dbReference type="InterPro" id="IPR041700">
    <property type="entry name" value="OMP_b-brl_3"/>
</dbReference>